<evidence type="ECO:0000313" key="10">
    <source>
        <dbReference type="Proteomes" id="UP001296943"/>
    </source>
</evidence>
<evidence type="ECO:0000256" key="2">
    <source>
        <dbReference type="ARBA" id="ARBA00005262"/>
    </source>
</evidence>
<evidence type="ECO:0000256" key="5">
    <source>
        <dbReference type="ARBA" id="ARBA00022989"/>
    </source>
</evidence>
<gene>
    <name evidence="9" type="ORF">JOC48_000757</name>
</gene>
<evidence type="ECO:0000256" key="6">
    <source>
        <dbReference type="ARBA" id="ARBA00023136"/>
    </source>
</evidence>
<comment type="similarity">
    <text evidence="2">Belongs to the chromate ion transporter (CHR) (TC 2.A.51) family.</text>
</comment>
<evidence type="ECO:0000313" key="9">
    <source>
        <dbReference type="EMBL" id="MBM7570279.1"/>
    </source>
</evidence>
<name>A0ABS2MWK7_9BACI</name>
<comment type="caution">
    <text evidence="9">The sequence shown here is derived from an EMBL/GenBank/DDBJ whole genome shotgun (WGS) entry which is preliminary data.</text>
</comment>
<evidence type="ECO:0000256" key="3">
    <source>
        <dbReference type="ARBA" id="ARBA00022475"/>
    </source>
</evidence>
<keyword evidence="4 8" id="KW-0812">Transmembrane</keyword>
<comment type="subcellular location">
    <subcellularLocation>
        <location evidence="1">Cell membrane</location>
        <topology evidence="1">Multi-pass membrane protein</topology>
    </subcellularLocation>
</comment>
<feature type="transmembrane region" description="Helical" evidence="8">
    <location>
        <begin position="83"/>
        <end position="111"/>
    </location>
</feature>
<dbReference type="Pfam" id="PF02417">
    <property type="entry name" value="Chromate_transp"/>
    <property type="match status" value="1"/>
</dbReference>
<dbReference type="Proteomes" id="UP001296943">
    <property type="component" value="Unassembled WGS sequence"/>
</dbReference>
<keyword evidence="6 8" id="KW-0472">Membrane</keyword>
<feature type="transmembrane region" description="Helical" evidence="8">
    <location>
        <begin position="155"/>
        <end position="186"/>
    </location>
</feature>
<feature type="region of interest" description="Disordered" evidence="7">
    <location>
        <begin position="191"/>
        <end position="211"/>
    </location>
</feature>
<keyword evidence="10" id="KW-1185">Reference proteome</keyword>
<evidence type="ECO:0000256" key="1">
    <source>
        <dbReference type="ARBA" id="ARBA00004651"/>
    </source>
</evidence>
<protein>
    <submittedName>
        <fullName evidence="9">Chromate transporter</fullName>
    </submittedName>
</protein>
<organism evidence="9 10">
    <name type="scientific">Aquibacillus albus</name>
    <dbReference type="NCBI Taxonomy" id="1168171"/>
    <lineage>
        <taxon>Bacteria</taxon>
        <taxon>Bacillati</taxon>
        <taxon>Bacillota</taxon>
        <taxon>Bacilli</taxon>
        <taxon>Bacillales</taxon>
        <taxon>Bacillaceae</taxon>
        <taxon>Aquibacillus</taxon>
    </lineage>
</organism>
<feature type="transmembrane region" description="Helical" evidence="8">
    <location>
        <begin position="123"/>
        <end position="143"/>
    </location>
</feature>
<reference evidence="9 10" key="1">
    <citation type="submission" date="2021-01" db="EMBL/GenBank/DDBJ databases">
        <title>Genomic Encyclopedia of Type Strains, Phase IV (KMG-IV): sequencing the most valuable type-strain genomes for metagenomic binning, comparative biology and taxonomic classification.</title>
        <authorList>
            <person name="Goeker M."/>
        </authorList>
    </citation>
    <scope>NUCLEOTIDE SEQUENCE [LARGE SCALE GENOMIC DNA]</scope>
    <source>
        <strain evidence="9 10">DSM 23711</strain>
    </source>
</reference>
<keyword evidence="5 8" id="KW-1133">Transmembrane helix</keyword>
<proteinExistence type="inferred from homology"/>
<dbReference type="PANTHER" id="PTHR43663">
    <property type="entry name" value="CHROMATE TRANSPORT PROTEIN-RELATED"/>
    <property type="match status" value="1"/>
</dbReference>
<dbReference type="PANTHER" id="PTHR43663:SF1">
    <property type="entry name" value="CHROMATE TRANSPORTER"/>
    <property type="match status" value="1"/>
</dbReference>
<dbReference type="InterPro" id="IPR003370">
    <property type="entry name" value="Chromate_transpt"/>
</dbReference>
<keyword evidence="3" id="KW-1003">Cell membrane</keyword>
<dbReference type="InterPro" id="IPR052518">
    <property type="entry name" value="CHR_Transporter"/>
</dbReference>
<feature type="compositionally biased region" description="Polar residues" evidence="7">
    <location>
        <begin position="196"/>
        <end position="211"/>
    </location>
</feature>
<accession>A0ABS2MWK7</accession>
<dbReference type="EMBL" id="JAFBDR010000003">
    <property type="protein sequence ID" value="MBM7570279.1"/>
    <property type="molecule type" value="Genomic_DNA"/>
</dbReference>
<evidence type="ECO:0000256" key="8">
    <source>
        <dbReference type="SAM" id="Phobius"/>
    </source>
</evidence>
<sequence length="211" mass="22958">MYNRLYNKGMNGMKEHWHIFLAFFRVGMLGYGGGPSSIPLVKKEVVEKYKWMDDEEFANILALGNSLPGPIATKMAGYIGYRVSGIVGMINAVLATIVPTIVIMIILLSFLSSMSEVAWVKGMTLAVVPVVGVMLAVLTYDFLKKSKGGLGWTVTIILAVASLLLIEWAGMHPGILIAALLIYAIAKPDKSEKSDNQNNQSHVPQKEGQSS</sequence>
<evidence type="ECO:0000256" key="7">
    <source>
        <dbReference type="SAM" id="MobiDB-lite"/>
    </source>
</evidence>
<evidence type="ECO:0000256" key="4">
    <source>
        <dbReference type="ARBA" id="ARBA00022692"/>
    </source>
</evidence>